<protein>
    <recommendedName>
        <fullName evidence="2">AB hydrolase-1 domain-containing protein</fullName>
    </recommendedName>
</protein>
<name>A0A0F9X347_TRIHA</name>
<feature type="domain" description="AB hydrolase-1" evidence="2">
    <location>
        <begin position="17"/>
        <end position="132"/>
    </location>
</feature>
<dbReference type="SUPFAM" id="SSF53474">
    <property type="entry name" value="alpha/beta-Hydrolases"/>
    <property type="match status" value="1"/>
</dbReference>
<dbReference type="Pfam" id="PF00561">
    <property type="entry name" value="Abhydrolase_1"/>
    <property type="match status" value="1"/>
</dbReference>
<dbReference type="GO" id="GO:0047372">
    <property type="term" value="F:monoacylglycerol lipase activity"/>
    <property type="evidence" value="ECO:0007669"/>
    <property type="project" value="TreeGrafter"/>
</dbReference>
<dbReference type="InterPro" id="IPR000073">
    <property type="entry name" value="AB_hydrolase_1"/>
</dbReference>
<comment type="caution">
    <text evidence="3">The sequence shown here is derived from an EMBL/GenBank/DDBJ whole genome shotgun (WGS) entry which is preliminary data.</text>
</comment>
<dbReference type="InterPro" id="IPR050960">
    <property type="entry name" value="AB_hydrolase_4_sf"/>
</dbReference>
<dbReference type="InterPro" id="IPR029058">
    <property type="entry name" value="AB_hydrolase_fold"/>
</dbReference>
<sequence>MFTKEEFENIGSLDSKPMLVVLHGMNGGSGEAYLRRSLMPFINGGEEWEACVVNSRGCAGSQLGNGILYNARSTWDLRQIVEWLQQKFPNRPLFALGFSMGANMLVHYLAEEGQKCPIRAAAICSNPWNLELSPQMGLPIEEAKANPYVVLVVTSFGGHLGWFQQDGSRWFIQAIYNTLQQFWEKVESVLL</sequence>
<proteinExistence type="inferred from homology"/>
<dbReference type="PANTHER" id="PTHR10794">
    <property type="entry name" value="ABHYDROLASE DOMAIN-CONTAINING PROTEIN"/>
    <property type="match status" value="1"/>
</dbReference>
<evidence type="ECO:0000313" key="4">
    <source>
        <dbReference type="Proteomes" id="UP000034112"/>
    </source>
</evidence>
<accession>A0A0F9X347</accession>
<dbReference type="Gene3D" id="3.40.50.1820">
    <property type="entry name" value="alpha/beta hydrolase"/>
    <property type="match status" value="1"/>
</dbReference>
<organism evidence="3 4">
    <name type="scientific">Trichoderma harzianum</name>
    <name type="common">Hypocrea lixii</name>
    <dbReference type="NCBI Taxonomy" id="5544"/>
    <lineage>
        <taxon>Eukaryota</taxon>
        <taxon>Fungi</taxon>
        <taxon>Dikarya</taxon>
        <taxon>Ascomycota</taxon>
        <taxon>Pezizomycotina</taxon>
        <taxon>Sordariomycetes</taxon>
        <taxon>Hypocreomycetidae</taxon>
        <taxon>Hypocreales</taxon>
        <taxon>Hypocreaceae</taxon>
        <taxon>Trichoderma</taxon>
    </lineage>
</organism>
<dbReference type="AlphaFoldDB" id="A0A0F9X347"/>
<dbReference type="EMBL" id="JOKZ01000312">
    <property type="protein sequence ID" value="KKO99605.1"/>
    <property type="molecule type" value="Genomic_DNA"/>
</dbReference>
<reference evidence="4" key="1">
    <citation type="journal article" date="2015" name="Genome Announc.">
        <title>Draft whole-genome sequence of the biocontrol agent Trichoderma harzianum T6776.</title>
        <authorList>
            <person name="Baroncelli R."/>
            <person name="Piaggeschi G."/>
            <person name="Fiorini L."/>
            <person name="Bertolini E."/>
            <person name="Zapparata A."/>
            <person name="Pe M.E."/>
            <person name="Sarrocco S."/>
            <person name="Vannacci G."/>
        </authorList>
    </citation>
    <scope>NUCLEOTIDE SEQUENCE [LARGE SCALE GENOMIC DNA]</scope>
    <source>
        <strain evidence="4">T6776</strain>
    </source>
</reference>
<evidence type="ECO:0000313" key="3">
    <source>
        <dbReference type="EMBL" id="KKO99605.1"/>
    </source>
</evidence>
<comment type="similarity">
    <text evidence="1">Belongs to the AB hydrolase superfamily. AB hydrolase 4 family.</text>
</comment>
<gene>
    <name evidence="3" type="ORF">THAR02_08277</name>
</gene>
<dbReference type="GO" id="GO:0051792">
    <property type="term" value="P:medium-chain fatty acid biosynthetic process"/>
    <property type="evidence" value="ECO:0007669"/>
    <property type="project" value="TreeGrafter"/>
</dbReference>
<dbReference type="GO" id="GO:0008126">
    <property type="term" value="F:acetylesterase activity"/>
    <property type="evidence" value="ECO:0007669"/>
    <property type="project" value="TreeGrafter"/>
</dbReference>
<evidence type="ECO:0000256" key="1">
    <source>
        <dbReference type="ARBA" id="ARBA00010884"/>
    </source>
</evidence>
<dbReference type="GO" id="GO:0051793">
    <property type="term" value="P:medium-chain fatty acid catabolic process"/>
    <property type="evidence" value="ECO:0007669"/>
    <property type="project" value="TreeGrafter"/>
</dbReference>
<evidence type="ECO:0000259" key="2">
    <source>
        <dbReference type="Pfam" id="PF00561"/>
    </source>
</evidence>
<dbReference type="PANTHER" id="PTHR10794:SF63">
    <property type="entry name" value="ALPHA_BETA HYDROLASE 1, ISOFORM A"/>
    <property type="match status" value="1"/>
</dbReference>
<dbReference type="Proteomes" id="UP000034112">
    <property type="component" value="Unassembled WGS sequence"/>
</dbReference>
<dbReference type="OrthoDB" id="5954035at2759"/>